<dbReference type="CDD" id="cd01109">
    <property type="entry name" value="HTH_YyaN"/>
    <property type="match status" value="1"/>
</dbReference>
<dbReference type="GO" id="GO:0003700">
    <property type="term" value="F:DNA-binding transcription factor activity"/>
    <property type="evidence" value="ECO:0007669"/>
    <property type="project" value="InterPro"/>
</dbReference>
<dbReference type="SMART" id="SM00422">
    <property type="entry name" value="HTH_MERR"/>
    <property type="match status" value="1"/>
</dbReference>
<dbReference type="Pfam" id="PF13411">
    <property type="entry name" value="MerR_1"/>
    <property type="match status" value="1"/>
</dbReference>
<dbReference type="EMBL" id="BSBO01000023">
    <property type="protein sequence ID" value="GLG05097.1"/>
    <property type="molecule type" value="Genomic_DNA"/>
</dbReference>
<dbReference type="PANTHER" id="PTHR30204:SF82">
    <property type="entry name" value="TRANSCRIPTIONAL REGULATOR, MERR FAMILY"/>
    <property type="match status" value="1"/>
</dbReference>
<dbReference type="Gene3D" id="1.10.1660.10">
    <property type="match status" value="1"/>
</dbReference>
<dbReference type="PROSITE" id="PS50937">
    <property type="entry name" value="HTH_MERR_2"/>
    <property type="match status" value="1"/>
</dbReference>
<dbReference type="InterPro" id="IPR000551">
    <property type="entry name" value="MerR-type_HTH_dom"/>
</dbReference>
<accession>A0A9W6C7A1</accession>
<dbReference type="Proteomes" id="UP001145145">
    <property type="component" value="Unassembled WGS sequence"/>
</dbReference>
<dbReference type="AlphaFoldDB" id="A0A9W6C7A1"/>
<feature type="domain" description="HTH merR-type" evidence="2">
    <location>
        <begin position="2"/>
        <end position="71"/>
    </location>
</feature>
<keyword evidence="1" id="KW-0238">DNA-binding</keyword>
<dbReference type="RefSeq" id="WP_281873054.1">
    <property type="nucleotide sequence ID" value="NZ_BSBO01000023.1"/>
</dbReference>
<dbReference type="InterPro" id="IPR009061">
    <property type="entry name" value="DNA-bd_dom_put_sf"/>
</dbReference>
<dbReference type="InterPro" id="IPR047057">
    <property type="entry name" value="MerR_fam"/>
</dbReference>
<evidence type="ECO:0000313" key="4">
    <source>
        <dbReference type="Proteomes" id="UP001145145"/>
    </source>
</evidence>
<evidence type="ECO:0000256" key="1">
    <source>
        <dbReference type="ARBA" id="ARBA00023125"/>
    </source>
</evidence>
<dbReference type="GO" id="GO:0003677">
    <property type="term" value="F:DNA binding"/>
    <property type="evidence" value="ECO:0007669"/>
    <property type="project" value="UniProtKB-KW"/>
</dbReference>
<organism evidence="3 4">
    <name type="scientific">Sellimonas catena</name>
    <dbReference type="NCBI Taxonomy" id="2994035"/>
    <lineage>
        <taxon>Bacteria</taxon>
        <taxon>Bacillati</taxon>
        <taxon>Bacillota</taxon>
        <taxon>Clostridia</taxon>
        <taxon>Lachnospirales</taxon>
        <taxon>Lachnospiraceae</taxon>
        <taxon>Sellimonas</taxon>
    </lineage>
</organism>
<evidence type="ECO:0000259" key="2">
    <source>
        <dbReference type="PROSITE" id="PS50937"/>
    </source>
</evidence>
<reference evidence="3 4" key="1">
    <citation type="journal article" date="2023" name="Int. J. Syst. Evol. Microbiol.">
        <title>Sellimonas catena sp. nov., isolated from human faeces.</title>
        <authorList>
            <person name="Hisatomi A."/>
            <person name="Ohkuma M."/>
            <person name="Sakamoto M."/>
        </authorList>
    </citation>
    <scope>NUCLEOTIDE SEQUENCE [LARGE SCALE GENOMIC DNA]</scope>
    <source>
        <strain evidence="3 4">12EGH17</strain>
    </source>
</reference>
<dbReference type="PRINTS" id="PR00040">
    <property type="entry name" value="HTHMERR"/>
</dbReference>
<dbReference type="PANTHER" id="PTHR30204">
    <property type="entry name" value="REDOX-CYCLING DRUG-SENSING TRANSCRIPTIONAL ACTIVATOR SOXR"/>
    <property type="match status" value="1"/>
</dbReference>
<evidence type="ECO:0000313" key="3">
    <source>
        <dbReference type="EMBL" id="GLG05097.1"/>
    </source>
</evidence>
<gene>
    <name evidence="3" type="ORF">Selli1_22710</name>
</gene>
<comment type="caution">
    <text evidence="3">The sequence shown here is derived from an EMBL/GenBank/DDBJ whole genome shotgun (WGS) entry which is preliminary data.</text>
</comment>
<sequence length="165" mass="19561">MYYTIGEAAKRMNLSTSALRYYDKEGLLPFVERTSGGIRMFQDEDFDWLEIIECLKKTGMPIKEIKEFVDWSMEGDSTIDQRLELIKEQQEVVRLQIEAIQENLKILNYKRWYYETAKQAGTCDVHKTMKPEDIPEEFREIALHNKKKNIVTLERPGKGNEREYL</sequence>
<keyword evidence="4" id="KW-1185">Reference proteome</keyword>
<protein>
    <submittedName>
        <fullName evidence="3">MerR family transcriptional regulator</fullName>
    </submittedName>
</protein>
<proteinExistence type="predicted"/>
<name>A0A9W6C7A1_9FIRM</name>
<dbReference type="SUPFAM" id="SSF46955">
    <property type="entry name" value="Putative DNA-binding domain"/>
    <property type="match status" value="1"/>
</dbReference>